<dbReference type="GO" id="GO:0016757">
    <property type="term" value="F:glycosyltransferase activity"/>
    <property type="evidence" value="ECO:0007669"/>
    <property type="project" value="UniProtKB-KW"/>
</dbReference>
<protein>
    <recommendedName>
        <fullName evidence="8">Glycosyltransferase 61 catalytic domain-containing protein</fullName>
    </recommendedName>
</protein>
<dbReference type="Pfam" id="PF04577">
    <property type="entry name" value="Glyco_transf_61"/>
    <property type="match status" value="1"/>
</dbReference>
<keyword evidence="4" id="KW-0812">Transmembrane</keyword>
<dbReference type="PANTHER" id="PTHR20961">
    <property type="entry name" value="GLYCOSYLTRANSFERASE"/>
    <property type="match status" value="1"/>
</dbReference>
<evidence type="ECO:0000313" key="9">
    <source>
        <dbReference type="EMBL" id="POY75532.1"/>
    </source>
</evidence>
<accession>A0A2S5BFI3</accession>
<keyword evidence="10" id="KW-1185">Reference proteome</keyword>
<keyword evidence="2" id="KW-0328">Glycosyltransferase</keyword>
<evidence type="ECO:0000256" key="7">
    <source>
        <dbReference type="ARBA" id="ARBA00023180"/>
    </source>
</evidence>
<dbReference type="OrthoDB" id="529273at2759"/>
<dbReference type="EMBL" id="PJQD01000014">
    <property type="protein sequence ID" value="POY75532.1"/>
    <property type="molecule type" value="Genomic_DNA"/>
</dbReference>
<proteinExistence type="predicted"/>
<dbReference type="AlphaFoldDB" id="A0A2S5BFI3"/>
<evidence type="ECO:0000256" key="6">
    <source>
        <dbReference type="ARBA" id="ARBA00023136"/>
    </source>
</evidence>
<gene>
    <name evidence="9" type="ORF">BMF94_1435</name>
</gene>
<evidence type="ECO:0000259" key="8">
    <source>
        <dbReference type="Pfam" id="PF04577"/>
    </source>
</evidence>
<dbReference type="GO" id="GO:0016020">
    <property type="term" value="C:membrane"/>
    <property type="evidence" value="ECO:0007669"/>
    <property type="project" value="UniProtKB-SubCell"/>
</dbReference>
<organism evidence="9 10">
    <name type="scientific">Rhodotorula taiwanensis</name>
    <dbReference type="NCBI Taxonomy" id="741276"/>
    <lineage>
        <taxon>Eukaryota</taxon>
        <taxon>Fungi</taxon>
        <taxon>Dikarya</taxon>
        <taxon>Basidiomycota</taxon>
        <taxon>Pucciniomycotina</taxon>
        <taxon>Microbotryomycetes</taxon>
        <taxon>Sporidiobolales</taxon>
        <taxon>Sporidiobolaceae</taxon>
        <taxon>Rhodotorula</taxon>
    </lineage>
</organism>
<comment type="caution">
    <text evidence="9">The sequence shown here is derived from an EMBL/GenBank/DDBJ whole genome shotgun (WGS) entry which is preliminary data.</text>
</comment>
<keyword evidence="5" id="KW-1133">Transmembrane helix</keyword>
<sequence length="478" mass="55197">MRTNPRRAGKRGAIVYGDIRETPRRRDCLLDASLQFPLTFSTARVANLCRPAMASKSEPPRRRAIGDGVYSSNNCIGKAHFGPELDATRCHFQNVCIELQKPVRPQQWDYAKDWKPEQSVNMTYYRPATARDTPHYSDRKHEITKPWVRLHTDNYLIPHVVYEPLPADSVWSPAEHAILQESFWPENFGHSMGDDFFSAFHLAQSFGIWDRSDIQMIMHPACWDRGYKERGCAHHAEFAPYILDRPFETFNSTLFASQAGGRVCFRNLYTGMRRFGTGFPSENILPPFVGELRDTAGLERSPRPRRQRITVFLKHGRRVFLNNEALVEHLRRRFDVEVDLMDPAELSISEQLAYLQDTTVLVSPCGGLSYGGLFLPKGSSMVVADYWHMEDKVYNDTMPMEPFVFANNNDVTTYYYPLEWKDVQMDESVVPSWEGKGDFIHYRNWANVTINLHRMSTYVYSALLTAEVSQGWQHSFKL</sequence>
<dbReference type="PANTHER" id="PTHR20961:SF38">
    <property type="entry name" value="PROTEIN O-LINKED-MANNOSE BETA-1,4-N-ACETYLGLUCOSAMINYLTRANSFERASE 2"/>
    <property type="match status" value="1"/>
</dbReference>
<comment type="subcellular location">
    <subcellularLocation>
        <location evidence="1">Membrane</location>
        <topology evidence="1">Single-pass membrane protein</topology>
    </subcellularLocation>
</comment>
<dbReference type="Proteomes" id="UP000237144">
    <property type="component" value="Unassembled WGS sequence"/>
</dbReference>
<evidence type="ECO:0000256" key="3">
    <source>
        <dbReference type="ARBA" id="ARBA00022679"/>
    </source>
</evidence>
<name>A0A2S5BFI3_9BASI</name>
<dbReference type="InterPro" id="IPR007657">
    <property type="entry name" value="Glycosyltransferase_61"/>
</dbReference>
<evidence type="ECO:0000256" key="5">
    <source>
        <dbReference type="ARBA" id="ARBA00022989"/>
    </source>
</evidence>
<evidence type="ECO:0000256" key="1">
    <source>
        <dbReference type="ARBA" id="ARBA00004167"/>
    </source>
</evidence>
<dbReference type="InterPro" id="IPR049625">
    <property type="entry name" value="Glyco_transf_61_cat"/>
</dbReference>
<keyword evidence="6" id="KW-0472">Membrane</keyword>
<feature type="domain" description="Glycosyltransferase 61 catalytic" evidence="8">
    <location>
        <begin position="221"/>
        <end position="382"/>
    </location>
</feature>
<reference evidence="9 10" key="1">
    <citation type="journal article" date="2018" name="Front. Microbiol.">
        <title>Prospects for Fungal Bioremediation of Acidic Radioactive Waste Sites: Characterization and Genome Sequence of Rhodotorula taiwanensis MD1149.</title>
        <authorList>
            <person name="Tkavc R."/>
            <person name="Matrosova V.Y."/>
            <person name="Grichenko O.E."/>
            <person name="Gostincar C."/>
            <person name="Volpe R.P."/>
            <person name="Klimenkova P."/>
            <person name="Gaidamakova E.K."/>
            <person name="Zhou C.E."/>
            <person name="Stewart B.J."/>
            <person name="Lyman M.G."/>
            <person name="Malfatti S.A."/>
            <person name="Rubinfeld B."/>
            <person name="Courtot M."/>
            <person name="Singh J."/>
            <person name="Dalgard C.L."/>
            <person name="Hamilton T."/>
            <person name="Frey K.G."/>
            <person name="Gunde-Cimerman N."/>
            <person name="Dugan L."/>
            <person name="Daly M.J."/>
        </authorList>
    </citation>
    <scope>NUCLEOTIDE SEQUENCE [LARGE SCALE GENOMIC DNA]</scope>
    <source>
        <strain evidence="9 10">MD1149</strain>
    </source>
</reference>
<evidence type="ECO:0000313" key="10">
    <source>
        <dbReference type="Proteomes" id="UP000237144"/>
    </source>
</evidence>
<keyword evidence="7" id="KW-0325">Glycoprotein</keyword>
<evidence type="ECO:0000256" key="2">
    <source>
        <dbReference type="ARBA" id="ARBA00022676"/>
    </source>
</evidence>
<keyword evidence="3" id="KW-0808">Transferase</keyword>
<evidence type="ECO:0000256" key="4">
    <source>
        <dbReference type="ARBA" id="ARBA00022692"/>
    </source>
</evidence>